<accession>A0A120EYI8</accession>
<protein>
    <recommendedName>
        <fullName evidence="5">DUF2271 domain-containing protein</fullName>
    </recommendedName>
</protein>
<proteinExistence type="predicted"/>
<dbReference type="EMBL" id="LNTA01000058">
    <property type="protein sequence ID" value="KWV15519.1"/>
    <property type="molecule type" value="Genomic_DNA"/>
</dbReference>
<sequence>MRVTLTIALSGLLTTMPAYAATLELDVEIPKLNVAEYHRPYVAIWVEGADQQLARNLAVWYQSSDSAEGHGNKWLPDLRQWWRRSGRTLQMPVDGVSGPTRPAGKHALAFTDAQQLKDLAPGQYTLVVEAVREVGGRELLKIPFAWPAKAGETGSAQGSSELGALRLSAKP</sequence>
<feature type="region of interest" description="Disordered" evidence="1">
    <location>
        <begin position="151"/>
        <end position="171"/>
    </location>
</feature>
<evidence type="ECO:0000313" key="4">
    <source>
        <dbReference type="Proteomes" id="UP000055854"/>
    </source>
</evidence>
<gene>
    <name evidence="3" type="ORF">ATB53_02945</name>
</gene>
<comment type="caution">
    <text evidence="3">The sequence shown here is derived from an EMBL/GenBank/DDBJ whole genome shotgun (WGS) entry which is preliminary data.</text>
</comment>
<dbReference type="Pfam" id="PF10029">
    <property type="entry name" value="DUF2271"/>
    <property type="match status" value="1"/>
</dbReference>
<dbReference type="OrthoDB" id="195316at2"/>
<evidence type="ECO:0000256" key="2">
    <source>
        <dbReference type="SAM" id="SignalP"/>
    </source>
</evidence>
<dbReference type="PIRSF" id="PIRSF014995">
    <property type="entry name" value="UCP014995"/>
    <property type="match status" value="1"/>
</dbReference>
<evidence type="ECO:0000256" key="1">
    <source>
        <dbReference type="SAM" id="MobiDB-lite"/>
    </source>
</evidence>
<reference evidence="3 4" key="1">
    <citation type="submission" date="2015-11" db="EMBL/GenBank/DDBJ databases">
        <title>Long Read and Single Molecule DNA Sequencing Simplifies Genome Assembly and TAL Effector Gene Analysis of Xanthomonas translucens.</title>
        <authorList>
            <person name="Peng Z."/>
            <person name="Hu Y."/>
            <person name="Xie J."/>
            <person name="Potnis N."/>
            <person name="Akhunova A."/>
            <person name="Jones J."/>
            <person name="Liu Z."/>
            <person name="White F."/>
            <person name="Liu S."/>
        </authorList>
    </citation>
    <scope>NUCLEOTIDE SEQUENCE [LARGE SCALE GENOMIC DNA]</scope>
    <source>
        <strain evidence="3 4">B1</strain>
    </source>
</reference>
<organism evidence="3 4">
    <name type="scientific">Xanthomonas campestris pv. translucens</name>
    <dbReference type="NCBI Taxonomy" id="343"/>
    <lineage>
        <taxon>Bacteria</taxon>
        <taxon>Pseudomonadati</taxon>
        <taxon>Pseudomonadota</taxon>
        <taxon>Gammaproteobacteria</taxon>
        <taxon>Lysobacterales</taxon>
        <taxon>Lysobacteraceae</taxon>
        <taxon>Xanthomonas</taxon>
        <taxon>Xanthomonas translucens group</taxon>
    </lineage>
</organism>
<dbReference type="RefSeq" id="WP_058359907.1">
    <property type="nucleotide sequence ID" value="NZ_CP074365.1"/>
</dbReference>
<dbReference type="InterPro" id="IPR014469">
    <property type="entry name" value="DUF2271"/>
</dbReference>
<feature type="chain" id="PRO_5009811400" description="DUF2271 domain-containing protein" evidence="2">
    <location>
        <begin position="21"/>
        <end position="171"/>
    </location>
</feature>
<feature type="signal peptide" evidence="2">
    <location>
        <begin position="1"/>
        <end position="20"/>
    </location>
</feature>
<evidence type="ECO:0000313" key="3">
    <source>
        <dbReference type="EMBL" id="KWV15519.1"/>
    </source>
</evidence>
<dbReference type="Proteomes" id="UP000055854">
    <property type="component" value="Unassembled WGS sequence"/>
</dbReference>
<dbReference type="AlphaFoldDB" id="A0A120EYI8"/>
<keyword evidence="2" id="KW-0732">Signal</keyword>
<name>A0A120EYI8_XANCT</name>
<evidence type="ECO:0008006" key="5">
    <source>
        <dbReference type="Google" id="ProtNLM"/>
    </source>
</evidence>